<dbReference type="EMBL" id="FLUV01000295">
    <property type="protein sequence ID" value="SBW18598.1"/>
    <property type="molecule type" value="Genomic_DNA"/>
</dbReference>
<gene>
    <name evidence="1" type="ORF">FDG2_0733</name>
</gene>
<sequence>MDVGRRSRGRYLHRRTLVDMHGHIVEDYGLKGSSLSVGLLRAVGCPFLG</sequence>
<organism evidence="1 2">
    <name type="scientific">Candidatus Protofrankia californiensis</name>
    <dbReference type="NCBI Taxonomy" id="1839754"/>
    <lineage>
        <taxon>Bacteria</taxon>
        <taxon>Bacillati</taxon>
        <taxon>Actinomycetota</taxon>
        <taxon>Actinomycetes</taxon>
        <taxon>Frankiales</taxon>
        <taxon>Frankiaceae</taxon>
        <taxon>Protofrankia</taxon>
    </lineage>
</organism>
<accession>A0A1C3NU50</accession>
<name>A0A1C3NU50_9ACTN</name>
<dbReference type="AlphaFoldDB" id="A0A1C3NU50"/>
<evidence type="ECO:0000313" key="1">
    <source>
        <dbReference type="EMBL" id="SBW18598.1"/>
    </source>
</evidence>
<evidence type="ECO:0000313" key="2">
    <source>
        <dbReference type="Proteomes" id="UP000199013"/>
    </source>
</evidence>
<keyword evidence="2" id="KW-1185">Reference proteome</keyword>
<reference evidence="2" key="1">
    <citation type="submission" date="2016-02" db="EMBL/GenBank/DDBJ databases">
        <authorList>
            <person name="Wibberg D."/>
        </authorList>
    </citation>
    <scope>NUCLEOTIDE SEQUENCE [LARGE SCALE GENOMIC DNA]</scope>
</reference>
<dbReference type="Proteomes" id="UP000199013">
    <property type="component" value="Unassembled WGS sequence"/>
</dbReference>
<protein>
    <submittedName>
        <fullName evidence="1">Uncharacterized protein</fullName>
    </submittedName>
</protein>
<proteinExistence type="predicted"/>